<dbReference type="GO" id="GO:0006621">
    <property type="term" value="P:protein retention in ER lumen"/>
    <property type="evidence" value="ECO:0000318"/>
    <property type="project" value="GO_Central"/>
</dbReference>
<dbReference type="Pfam" id="PF03248">
    <property type="entry name" value="Rer1"/>
    <property type="match status" value="1"/>
</dbReference>
<sequence length="139" mass="16347">MYYIQGYYIVTYGLGIYLLNLLIGFLSPRNDPESEGPTLPSKDTDEYKPFIRRLPEFKFWYAATKAFVIAFFMTFFPIFDVPVFWPILLMYWLVLFVLTMKRQIRHMIKYKYVPFSFGKQKYGKGKSVVSATSGPSRAD</sequence>
<dbReference type="GO" id="GO:0000139">
    <property type="term" value="C:Golgi membrane"/>
    <property type="evidence" value="ECO:0000318"/>
    <property type="project" value="GO_Central"/>
</dbReference>
<evidence type="ECO:0000256" key="1">
    <source>
        <dbReference type="ARBA" id="ARBA00004141"/>
    </source>
</evidence>
<evidence type="ECO:0000313" key="8">
    <source>
        <dbReference type="Proteomes" id="UP000054558"/>
    </source>
</evidence>
<gene>
    <name evidence="7" type="ORF">KFL_000790150</name>
</gene>
<feature type="transmembrane region" description="Helical" evidence="6">
    <location>
        <begin position="59"/>
        <end position="77"/>
    </location>
</feature>
<organism evidence="7 8">
    <name type="scientific">Klebsormidium nitens</name>
    <name type="common">Green alga</name>
    <name type="synonym">Ulothrix nitens</name>
    <dbReference type="NCBI Taxonomy" id="105231"/>
    <lineage>
        <taxon>Eukaryota</taxon>
        <taxon>Viridiplantae</taxon>
        <taxon>Streptophyta</taxon>
        <taxon>Klebsormidiophyceae</taxon>
        <taxon>Klebsormidiales</taxon>
        <taxon>Klebsormidiaceae</taxon>
        <taxon>Klebsormidium</taxon>
    </lineage>
</organism>
<evidence type="ECO:0000256" key="6">
    <source>
        <dbReference type="SAM" id="Phobius"/>
    </source>
</evidence>
<dbReference type="GO" id="GO:0006890">
    <property type="term" value="P:retrograde vesicle-mediated transport, Golgi to endoplasmic reticulum"/>
    <property type="evidence" value="ECO:0000318"/>
    <property type="project" value="GO_Central"/>
</dbReference>
<keyword evidence="3 6" id="KW-0812">Transmembrane</keyword>
<dbReference type="AlphaFoldDB" id="A0A1Y1HRY1"/>
<proteinExistence type="inferred from homology"/>
<comment type="subcellular location">
    <subcellularLocation>
        <location evidence="1">Membrane</location>
        <topology evidence="1">Multi-pass membrane protein</topology>
    </subcellularLocation>
</comment>
<dbReference type="PANTHER" id="PTHR10743:SF0">
    <property type="entry name" value="PROTEIN RER1"/>
    <property type="match status" value="1"/>
</dbReference>
<feature type="transmembrane region" description="Helical" evidence="6">
    <location>
        <begin position="6"/>
        <end position="26"/>
    </location>
</feature>
<evidence type="ECO:0000256" key="4">
    <source>
        <dbReference type="ARBA" id="ARBA00022989"/>
    </source>
</evidence>
<keyword evidence="5 6" id="KW-0472">Membrane</keyword>
<keyword evidence="8" id="KW-1185">Reference proteome</keyword>
<evidence type="ECO:0000256" key="3">
    <source>
        <dbReference type="ARBA" id="ARBA00022692"/>
    </source>
</evidence>
<evidence type="ECO:0000256" key="2">
    <source>
        <dbReference type="ARBA" id="ARBA00006070"/>
    </source>
</evidence>
<dbReference type="InterPro" id="IPR004932">
    <property type="entry name" value="Rer1"/>
</dbReference>
<dbReference type="PANTHER" id="PTHR10743">
    <property type="entry name" value="PROTEIN RER1"/>
    <property type="match status" value="1"/>
</dbReference>
<comment type="similarity">
    <text evidence="2">Belongs to the RER1 family.</text>
</comment>
<evidence type="ECO:0000256" key="5">
    <source>
        <dbReference type="ARBA" id="ARBA00023136"/>
    </source>
</evidence>
<accession>A0A1Y1HRY1</accession>
<feature type="transmembrane region" description="Helical" evidence="6">
    <location>
        <begin position="83"/>
        <end position="100"/>
    </location>
</feature>
<dbReference type="EMBL" id="DF237028">
    <property type="protein sequence ID" value="GAQ81390.1"/>
    <property type="molecule type" value="Genomic_DNA"/>
</dbReference>
<keyword evidence="4 6" id="KW-1133">Transmembrane helix</keyword>
<protein>
    <submittedName>
        <fullName evidence="7">Rer1 protein</fullName>
    </submittedName>
</protein>
<dbReference type="STRING" id="105231.A0A1Y1HRY1"/>
<dbReference type="GO" id="GO:0005783">
    <property type="term" value="C:endoplasmic reticulum"/>
    <property type="evidence" value="ECO:0007669"/>
    <property type="project" value="GOC"/>
</dbReference>
<dbReference type="OrthoDB" id="448250at2759"/>
<evidence type="ECO:0000313" key="7">
    <source>
        <dbReference type="EMBL" id="GAQ81390.1"/>
    </source>
</evidence>
<dbReference type="Proteomes" id="UP000054558">
    <property type="component" value="Unassembled WGS sequence"/>
</dbReference>
<name>A0A1Y1HRY1_KLENI</name>
<reference evidence="7 8" key="1">
    <citation type="journal article" date="2014" name="Nat. Commun.">
        <title>Klebsormidium flaccidum genome reveals primary factors for plant terrestrial adaptation.</title>
        <authorList>
            <person name="Hori K."/>
            <person name="Maruyama F."/>
            <person name="Fujisawa T."/>
            <person name="Togashi T."/>
            <person name="Yamamoto N."/>
            <person name="Seo M."/>
            <person name="Sato S."/>
            <person name="Yamada T."/>
            <person name="Mori H."/>
            <person name="Tajima N."/>
            <person name="Moriyama T."/>
            <person name="Ikeuchi M."/>
            <person name="Watanabe M."/>
            <person name="Wada H."/>
            <person name="Kobayashi K."/>
            <person name="Saito M."/>
            <person name="Masuda T."/>
            <person name="Sasaki-Sekimoto Y."/>
            <person name="Mashiguchi K."/>
            <person name="Awai K."/>
            <person name="Shimojima M."/>
            <person name="Masuda S."/>
            <person name="Iwai M."/>
            <person name="Nobusawa T."/>
            <person name="Narise T."/>
            <person name="Kondo S."/>
            <person name="Saito H."/>
            <person name="Sato R."/>
            <person name="Murakawa M."/>
            <person name="Ihara Y."/>
            <person name="Oshima-Yamada Y."/>
            <person name="Ohtaka K."/>
            <person name="Satoh M."/>
            <person name="Sonobe K."/>
            <person name="Ishii M."/>
            <person name="Ohtani R."/>
            <person name="Kanamori-Sato M."/>
            <person name="Honoki R."/>
            <person name="Miyazaki D."/>
            <person name="Mochizuki H."/>
            <person name="Umetsu J."/>
            <person name="Higashi K."/>
            <person name="Shibata D."/>
            <person name="Kamiya Y."/>
            <person name="Sato N."/>
            <person name="Nakamura Y."/>
            <person name="Tabata S."/>
            <person name="Ida S."/>
            <person name="Kurokawa K."/>
            <person name="Ohta H."/>
        </authorList>
    </citation>
    <scope>NUCLEOTIDE SEQUENCE [LARGE SCALE GENOMIC DNA]</scope>
    <source>
        <strain evidence="7 8">NIES-2285</strain>
    </source>
</reference>
<dbReference type="OMA" id="DGWRIYQ"/>